<protein>
    <submittedName>
        <fullName evidence="7">Oidioi.mRNA.OKI2018_I69.chr1.g3273.t1.cds</fullName>
    </submittedName>
</protein>
<keyword evidence="8" id="KW-1185">Reference proteome</keyword>
<evidence type="ECO:0000313" key="8">
    <source>
        <dbReference type="Proteomes" id="UP001158576"/>
    </source>
</evidence>
<evidence type="ECO:0000256" key="4">
    <source>
        <dbReference type="ARBA" id="ARBA00022989"/>
    </source>
</evidence>
<accession>A0ABN7STG3</accession>
<reference evidence="7 8" key="1">
    <citation type="submission" date="2021-04" db="EMBL/GenBank/DDBJ databases">
        <authorList>
            <person name="Bliznina A."/>
        </authorList>
    </citation>
    <scope>NUCLEOTIDE SEQUENCE [LARGE SCALE GENOMIC DNA]</scope>
</reference>
<evidence type="ECO:0000256" key="1">
    <source>
        <dbReference type="ARBA" id="ARBA00004232"/>
    </source>
</evidence>
<dbReference type="InterPro" id="IPR016024">
    <property type="entry name" value="ARM-type_fold"/>
</dbReference>
<keyword evidence="3 5" id="KW-0812">Transmembrane</keyword>
<dbReference type="InterPro" id="IPR027193">
    <property type="entry name" value="Noc4"/>
</dbReference>
<dbReference type="Proteomes" id="UP001158576">
    <property type="component" value="Chromosome 1"/>
</dbReference>
<name>A0ABN7STG3_OIKDI</name>
<comment type="similarity">
    <text evidence="2">Belongs to the CBF/MAK21 family.</text>
</comment>
<dbReference type="PANTHER" id="PTHR12455:SF0">
    <property type="entry name" value="NUCLEOLAR COMPLEX PROTEIN 4 HOMOLOG"/>
    <property type="match status" value="1"/>
</dbReference>
<dbReference type="SUPFAM" id="SSF48371">
    <property type="entry name" value="ARM repeat"/>
    <property type="match status" value="1"/>
</dbReference>
<feature type="domain" description="CCAAT-binding factor" evidence="6">
    <location>
        <begin position="110"/>
        <end position="256"/>
    </location>
</feature>
<gene>
    <name evidence="7" type="ORF">OKIOD_LOCUS12038</name>
</gene>
<dbReference type="Pfam" id="PF03914">
    <property type="entry name" value="CBF"/>
    <property type="match status" value="1"/>
</dbReference>
<evidence type="ECO:0000256" key="3">
    <source>
        <dbReference type="ARBA" id="ARBA00022692"/>
    </source>
</evidence>
<dbReference type="InterPro" id="IPR005612">
    <property type="entry name" value="CCAAT-binding_factor"/>
</dbReference>
<organism evidence="7 8">
    <name type="scientific">Oikopleura dioica</name>
    <name type="common">Tunicate</name>
    <dbReference type="NCBI Taxonomy" id="34765"/>
    <lineage>
        <taxon>Eukaryota</taxon>
        <taxon>Metazoa</taxon>
        <taxon>Chordata</taxon>
        <taxon>Tunicata</taxon>
        <taxon>Appendicularia</taxon>
        <taxon>Copelata</taxon>
        <taxon>Oikopleuridae</taxon>
        <taxon>Oikopleura</taxon>
    </lineage>
</organism>
<feature type="transmembrane region" description="Helical" evidence="5">
    <location>
        <begin position="75"/>
        <end position="98"/>
    </location>
</feature>
<evidence type="ECO:0000256" key="2">
    <source>
        <dbReference type="ARBA" id="ARBA00007797"/>
    </source>
</evidence>
<dbReference type="PANTHER" id="PTHR12455">
    <property type="entry name" value="NUCLEOLAR COMPLEX PROTEIN 4"/>
    <property type="match status" value="1"/>
</dbReference>
<sequence length="367" mass="41983">MTDLMDNYKDRNDILAGNVLYFLQAIADVFPEEVTPDMNMSSRSSISTKSLKTAVQAFVTAFLRRQLTDNLTKRILVKMSVILPMLSNPLLIADYIVACYDSPNSSIAFLALSGIFTLVSTYNFEYPDFFQKVYRLLSDDVVYAANRVQVLHMINMFLQSPKLPVSYQYAFCKRLSRLALHAPAPVAIGIMPVIYNLIRSSQSLRLLINRPTAAEVEKDPYDHTAENVEDSRAAESCLWELESLRKHFVPEVKRLASRTLSPPKKKSVADDDDFDDFADEKEPWVAHSIEAIEPVAKTVYERNLVRESMTYGEVLENYKAYSTKDMKKKNFEGHTLAYVTPWNNHGYDVVKMFNKFSLVLWSTMLFI</sequence>
<keyword evidence="4 5" id="KW-1133">Transmembrane helix</keyword>
<feature type="transmembrane region" description="Helical" evidence="5">
    <location>
        <begin position="104"/>
        <end position="124"/>
    </location>
</feature>
<feature type="transmembrane region" description="Helical" evidence="5">
    <location>
        <begin position="178"/>
        <end position="198"/>
    </location>
</feature>
<evidence type="ECO:0000256" key="5">
    <source>
        <dbReference type="SAM" id="Phobius"/>
    </source>
</evidence>
<evidence type="ECO:0000313" key="7">
    <source>
        <dbReference type="EMBL" id="CAG5107343.1"/>
    </source>
</evidence>
<dbReference type="EMBL" id="OU015566">
    <property type="protein sequence ID" value="CAG5107343.1"/>
    <property type="molecule type" value="Genomic_DNA"/>
</dbReference>
<keyword evidence="5" id="KW-0472">Membrane</keyword>
<proteinExistence type="inferred from homology"/>
<evidence type="ECO:0000259" key="6">
    <source>
        <dbReference type="Pfam" id="PF03914"/>
    </source>
</evidence>
<comment type="subcellular location">
    <subcellularLocation>
        <location evidence="1">Nucleus membrane</location>
        <topology evidence="1">Multi-pass membrane protein</topology>
    </subcellularLocation>
</comment>